<evidence type="ECO:0000313" key="3">
    <source>
        <dbReference type="Proteomes" id="UP000028523"/>
    </source>
</evidence>
<keyword evidence="1" id="KW-0812">Transmembrane</keyword>
<evidence type="ECO:0000256" key="1">
    <source>
        <dbReference type="SAM" id="Phobius"/>
    </source>
</evidence>
<accession>A0A084U3Y4</accession>
<sequence length="234" mass="27444">MFENKNIEITIIVLICVGTIALISAIVWTKIIKKNDWIDCNKTLFTINLIKKDISKNFSDKEKYVLMSDIFYSDTETNKICFFYLNNVLITSKNIFLITYELSSRGREVRKVANELKVIDKKNKEFNFPIEIDTVFKNFKNIKKSLDNKEIKIIVPCSYKDFKYYCSEINPSIHFVNSNKISDTITEIENNSVDVVNTDLNSIRKKIASHNYQKRIKLPFVNLPLKDTVWEKKK</sequence>
<keyword evidence="3" id="KW-1185">Reference proteome</keyword>
<dbReference type="Proteomes" id="UP000028523">
    <property type="component" value="Unassembled WGS sequence"/>
</dbReference>
<protein>
    <submittedName>
        <fullName evidence="2">Uncharacterized protein</fullName>
    </submittedName>
</protein>
<keyword evidence="1" id="KW-1133">Transmembrane helix</keyword>
<evidence type="ECO:0000313" key="2">
    <source>
        <dbReference type="EMBL" id="KFB07670.1"/>
    </source>
</evidence>
<organism evidence="2 3">
    <name type="scientific">Malacoplasma iowae DK-CPA</name>
    <dbReference type="NCBI Taxonomy" id="1394179"/>
    <lineage>
        <taxon>Bacteria</taxon>
        <taxon>Bacillati</taxon>
        <taxon>Mycoplasmatota</taxon>
        <taxon>Mycoplasmoidales</taxon>
        <taxon>Mycoplasmoidaceae</taxon>
        <taxon>Malacoplasma</taxon>
    </lineage>
</organism>
<keyword evidence="1" id="KW-0472">Membrane</keyword>
<comment type="caution">
    <text evidence="2">The sequence shown here is derived from an EMBL/GenBank/DDBJ whole genome shotgun (WGS) entry which is preliminary data.</text>
</comment>
<name>A0A084U3Y4_MALIO</name>
<gene>
    <name evidence="2" type="ORF">P271_521</name>
</gene>
<dbReference type="GeneID" id="96866609"/>
<dbReference type="RefSeq" id="WP_004024971.1">
    <property type="nucleotide sequence ID" value="NZ_AWQU01000072.1"/>
</dbReference>
<reference evidence="2 3" key="1">
    <citation type="journal article" date="2014" name="PLoS ONE">
        <title>Reduction of Hydrogen Peroxide Accumulation and Toxicity by a Catalase from Mycoplasma iowae.</title>
        <authorList>
            <person name="Pritchard R.E."/>
            <person name="Prassinos A.J."/>
            <person name="Osborne J.D."/>
            <person name="Raviv Z."/>
            <person name="Balish M.F."/>
        </authorList>
    </citation>
    <scope>NUCLEOTIDE SEQUENCE [LARGE SCALE GENOMIC DNA]</scope>
    <source>
        <strain evidence="2 3">DK-CPA</strain>
    </source>
</reference>
<dbReference type="EMBL" id="AWQU01000072">
    <property type="protein sequence ID" value="KFB07670.1"/>
    <property type="molecule type" value="Genomic_DNA"/>
</dbReference>
<proteinExistence type="predicted"/>
<dbReference type="AlphaFoldDB" id="A0A084U3Y4"/>
<feature type="transmembrane region" description="Helical" evidence="1">
    <location>
        <begin position="6"/>
        <end position="28"/>
    </location>
</feature>